<evidence type="ECO:0000313" key="1">
    <source>
        <dbReference type="EMBL" id="MEQ2158258.1"/>
    </source>
</evidence>
<protein>
    <submittedName>
        <fullName evidence="1">Uncharacterized protein</fullName>
    </submittedName>
</protein>
<organism evidence="1 2">
    <name type="scientific">Goodea atripinnis</name>
    <dbReference type="NCBI Taxonomy" id="208336"/>
    <lineage>
        <taxon>Eukaryota</taxon>
        <taxon>Metazoa</taxon>
        <taxon>Chordata</taxon>
        <taxon>Craniata</taxon>
        <taxon>Vertebrata</taxon>
        <taxon>Euteleostomi</taxon>
        <taxon>Actinopterygii</taxon>
        <taxon>Neopterygii</taxon>
        <taxon>Teleostei</taxon>
        <taxon>Neoteleostei</taxon>
        <taxon>Acanthomorphata</taxon>
        <taxon>Ovalentaria</taxon>
        <taxon>Atherinomorphae</taxon>
        <taxon>Cyprinodontiformes</taxon>
        <taxon>Goodeidae</taxon>
        <taxon>Goodea</taxon>
    </lineage>
</organism>
<feature type="non-terminal residue" evidence="1">
    <location>
        <position position="1"/>
    </location>
</feature>
<evidence type="ECO:0000313" key="2">
    <source>
        <dbReference type="Proteomes" id="UP001476798"/>
    </source>
</evidence>
<reference evidence="1 2" key="1">
    <citation type="submission" date="2021-06" db="EMBL/GenBank/DDBJ databases">
        <authorList>
            <person name="Palmer J.M."/>
        </authorList>
    </citation>
    <scope>NUCLEOTIDE SEQUENCE [LARGE SCALE GENOMIC DNA]</scope>
    <source>
        <strain evidence="1 2">GA_2019</strain>
        <tissue evidence="1">Muscle</tissue>
    </source>
</reference>
<comment type="caution">
    <text evidence="1">The sequence shown here is derived from an EMBL/GenBank/DDBJ whole genome shotgun (WGS) entry which is preliminary data.</text>
</comment>
<dbReference type="Proteomes" id="UP001476798">
    <property type="component" value="Unassembled WGS sequence"/>
</dbReference>
<sequence length="97" mass="10650">GEYAAMPCRNGLMGANELGMCHHNGERPLVHLGARVPMQPVEEERRLMTGVEGMRGKERRGLAWIVYNPLCPLLSPLASTTPLSQGELRTCLPAQAR</sequence>
<proteinExistence type="predicted"/>
<keyword evidence="2" id="KW-1185">Reference proteome</keyword>
<accession>A0ABV0MGN2</accession>
<name>A0ABV0MGN2_9TELE</name>
<gene>
    <name evidence="1" type="ORF">GOODEAATRI_010432</name>
</gene>
<dbReference type="EMBL" id="JAHRIO010000611">
    <property type="protein sequence ID" value="MEQ2158258.1"/>
    <property type="molecule type" value="Genomic_DNA"/>
</dbReference>